<reference evidence="8" key="1">
    <citation type="submission" date="2021-02" db="EMBL/GenBank/DDBJ databases">
        <authorList>
            <person name="Nowell W R."/>
        </authorList>
    </citation>
    <scope>NUCLEOTIDE SEQUENCE</scope>
</reference>
<feature type="transmembrane region" description="Helical" evidence="6">
    <location>
        <begin position="170"/>
        <end position="195"/>
    </location>
</feature>
<dbReference type="AlphaFoldDB" id="A0A814UHX8"/>
<evidence type="ECO:0000256" key="2">
    <source>
        <dbReference type="ARBA" id="ARBA00022692"/>
    </source>
</evidence>
<feature type="domain" description="G-protein coupled receptors family 1 profile" evidence="7">
    <location>
        <begin position="25"/>
        <end position="296"/>
    </location>
</feature>
<dbReference type="Proteomes" id="UP000663860">
    <property type="component" value="Unassembled WGS sequence"/>
</dbReference>
<gene>
    <name evidence="8" type="ORF">IZO911_LOCUS27127</name>
</gene>
<evidence type="ECO:0000256" key="5">
    <source>
        <dbReference type="SAM" id="MobiDB-lite"/>
    </source>
</evidence>
<accession>A0A814UHX8</accession>
<dbReference type="GO" id="GO:0016020">
    <property type="term" value="C:membrane"/>
    <property type="evidence" value="ECO:0007669"/>
    <property type="project" value="UniProtKB-SubCell"/>
</dbReference>
<dbReference type="EMBL" id="CAJNOE010000363">
    <property type="protein sequence ID" value="CAF1175096.1"/>
    <property type="molecule type" value="Genomic_DNA"/>
</dbReference>
<feature type="transmembrane region" description="Helical" evidence="6">
    <location>
        <begin position="127"/>
        <end position="150"/>
    </location>
</feature>
<evidence type="ECO:0000259" key="7">
    <source>
        <dbReference type="PROSITE" id="PS50262"/>
    </source>
</evidence>
<sequence length="322" mass="37143">MSVWITANILLNLITMINSILTILICLFILILIVKFHRKSRSVPLLLAGHTCSTLLISAFMLASMATVSLFGYMGIPLEQHANTIWCRWRGFFIHGFLCALYDSYILQAAYRLCRVVFYRRKHLHSFPLYSLLVPTESLFGVVSISPVLLRDDVIYLPNEFYCQTPFTNIPAITYIAIRLFLLPLLFIALVYVCLLRHVRRRNSSSTTTTTTMSNSNCRRTKQNTRDLIVIRRLLLMLGVLILLGLPSIIFLSILIITGYHIPVTYRIGWLSVSFSLVFLAYMLIQLTSPLRKTVRRIFRRDSPDRNRNNLSHEQQQPLTKI</sequence>
<feature type="transmembrane region" description="Helical" evidence="6">
    <location>
        <begin position="88"/>
        <end position="107"/>
    </location>
</feature>
<keyword evidence="2 6" id="KW-0812">Transmembrane</keyword>
<feature type="transmembrane region" description="Helical" evidence="6">
    <location>
        <begin position="55"/>
        <end position="76"/>
    </location>
</feature>
<evidence type="ECO:0000313" key="9">
    <source>
        <dbReference type="Proteomes" id="UP000663860"/>
    </source>
</evidence>
<feature type="compositionally biased region" description="Polar residues" evidence="5">
    <location>
        <begin position="309"/>
        <end position="322"/>
    </location>
</feature>
<evidence type="ECO:0000256" key="1">
    <source>
        <dbReference type="ARBA" id="ARBA00004370"/>
    </source>
</evidence>
<protein>
    <recommendedName>
        <fullName evidence="7">G-protein coupled receptors family 1 profile domain-containing protein</fullName>
    </recommendedName>
</protein>
<evidence type="ECO:0000256" key="3">
    <source>
        <dbReference type="ARBA" id="ARBA00022989"/>
    </source>
</evidence>
<dbReference type="InterPro" id="IPR017452">
    <property type="entry name" value="GPCR_Rhodpsn_7TM"/>
</dbReference>
<keyword evidence="4 6" id="KW-0472">Membrane</keyword>
<organism evidence="8 9">
    <name type="scientific">Adineta steineri</name>
    <dbReference type="NCBI Taxonomy" id="433720"/>
    <lineage>
        <taxon>Eukaryota</taxon>
        <taxon>Metazoa</taxon>
        <taxon>Spiralia</taxon>
        <taxon>Gnathifera</taxon>
        <taxon>Rotifera</taxon>
        <taxon>Eurotatoria</taxon>
        <taxon>Bdelloidea</taxon>
        <taxon>Adinetida</taxon>
        <taxon>Adinetidae</taxon>
        <taxon>Adineta</taxon>
    </lineage>
</organism>
<feature type="region of interest" description="Disordered" evidence="5">
    <location>
        <begin position="303"/>
        <end position="322"/>
    </location>
</feature>
<feature type="transmembrane region" description="Helical" evidence="6">
    <location>
        <begin position="268"/>
        <end position="291"/>
    </location>
</feature>
<feature type="transmembrane region" description="Helical" evidence="6">
    <location>
        <begin position="234"/>
        <end position="262"/>
    </location>
</feature>
<dbReference type="SUPFAM" id="SSF81321">
    <property type="entry name" value="Family A G protein-coupled receptor-like"/>
    <property type="match status" value="1"/>
</dbReference>
<comment type="subcellular location">
    <subcellularLocation>
        <location evidence="1">Membrane</location>
    </subcellularLocation>
</comment>
<dbReference type="Gene3D" id="1.20.1070.10">
    <property type="entry name" value="Rhodopsin 7-helix transmembrane proteins"/>
    <property type="match status" value="1"/>
</dbReference>
<feature type="transmembrane region" description="Helical" evidence="6">
    <location>
        <begin position="12"/>
        <end position="34"/>
    </location>
</feature>
<dbReference type="PROSITE" id="PS50262">
    <property type="entry name" value="G_PROTEIN_RECEP_F1_2"/>
    <property type="match status" value="1"/>
</dbReference>
<evidence type="ECO:0000256" key="4">
    <source>
        <dbReference type="ARBA" id="ARBA00023136"/>
    </source>
</evidence>
<comment type="caution">
    <text evidence="8">The sequence shown here is derived from an EMBL/GenBank/DDBJ whole genome shotgun (WGS) entry which is preliminary data.</text>
</comment>
<evidence type="ECO:0000256" key="6">
    <source>
        <dbReference type="SAM" id="Phobius"/>
    </source>
</evidence>
<evidence type="ECO:0000313" key="8">
    <source>
        <dbReference type="EMBL" id="CAF1175096.1"/>
    </source>
</evidence>
<proteinExistence type="predicted"/>
<keyword evidence="3 6" id="KW-1133">Transmembrane helix</keyword>
<name>A0A814UHX8_9BILA</name>